<organism evidence="9 10">
    <name type="scientific">Physocladia obscura</name>
    <dbReference type="NCBI Taxonomy" id="109957"/>
    <lineage>
        <taxon>Eukaryota</taxon>
        <taxon>Fungi</taxon>
        <taxon>Fungi incertae sedis</taxon>
        <taxon>Chytridiomycota</taxon>
        <taxon>Chytridiomycota incertae sedis</taxon>
        <taxon>Chytridiomycetes</taxon>
        <taxon>Chytridiales</taxon>
        <taxon>Chytriomycetaceae</taxon>
        <taxon>Physocladia</taxon>
    </lineage>
</organism>
<dbReference type="Proteomes" id="UP001211907">
    <property type="component" value="Unassembled WGS sequence"/>
</dbReference>
<evidence type="ECO:0000256" key="5">
    <source>
        <dbReference type="ARBA" id="ARBA00023832"/>
    </source>
</evidence>
<dbReference type="Gene3D" id="1.10.238.10">
    <property type="entry name" value="EF-hand"/>
    <property type="match status" value="1"/>
</dbReference>
<keyword evidence="10" id="KW-1185">Reference proteome</keyword>
<reference evidence="9" key="1">
    <citation type="submission" date="2020-05" db="EMBL/GenBank/DDBJ databases">
        <title>Phylogenomic resolution of chytrid fungi.</title>
        <authorList>
            <person name="Stajich J.E."/>
            <person name="Amses K."/>
            <person name="Simmons R."/>
            <person name="Seto K."/>
            <person name="Myers J."/>
            <person name="Bonds A."/>
            <person name="Quandt C.A."/>
            <person name="Barry K."/>
            <person name="Liu P."/>
            <person name="Grigoriev I."/>
            <person name="Longcore J.E."/>
            <person name="James T.Y."/>
        </authorList>
    </citation>
    <scope>NUCLEOTIDE SEQUENCE</scope>
    <source>
        <strain evidence="9">JEL0513</strain>
    </source>
</reference>
<protein>
    <recommendedName>
        <fullName evidence="5">Calcineurin subunit B</fullName>
    </recommendedName>
    <alternativeName>
        <fullName evidence="6">Calcineurin regulatory subunit</fullName>
    </alternativeName>
    <alternativeName>
        <fullName evidence="7">Protein phosphatase 2B regulatory subunit</fullName>
    </alternativeName>
</protein>
<accession>A0AAD5XE68</accession>
<dbReference type="InterPro" id="IPR002048">
    <property type="entry name" value="EF_hand_dom"/>
</dbReference>
<evidence type="ECO:0000256" key="3">
    <source>
        <dbReference type="ARBA" id="ARBA00023774"/>
    </source>
</evidence>
<evidence type="ECO:0000256" key="2">
    <source>
        <dbReference type="ARBA" id="ARBA00022737"/>
    </source>
</evidence>
<feature type="domain" description="EF-hand" evidence="8">
    <location>
        <begin position="105"/>
        <end position="140"/>
    </location>
</feature>
<dbReference type="InterPro" id="IPR011992">
    <property type="entry name" value="EF-hand-dom_pair"/>
</dbReference>
<dbReference type="Pfam" id="PF13499">
    <property type="entry name" value="EF-hand_7"/>
    <property type="match status" value="1"/>
</dbReference>
<dbReference type="PANTHER" id="PTHR45942">
    <property type="entry name" value="PROTEIN PHOSPATASE 3 REGULATORY SUBUNIT B ALPHA ISOFORM TYPE 1"/>
    <property type="match status" value="1"/>
</dbReference>
<evidence type="ECO:0000256" key="7">
    <source>
        <dbReference type="ARBA" id="ARBA00032848"/>
    </source>
</evidence>
<comment type="subunit">
    <text evidence="4">Composed of a catalytic subunit (A) and a regulatory subunit (B).</text>
</comment>
<dbReference type="EMBL" id="JADGJH010001435">
    <property type="protein sequence ID" value="KAJ3113581.1"/>
    <property type="molecule type" value="Genomic_DNA"/>
</dbReference>
<dbReference type="SMART" id="SM00054">
    <property type="entry name" value="EFh"/>
    <property type="match status" value="2"/>
</dbReference>
<dbReference type="SUPFAM" id="SSF47473">
    <property type="entry name" value="EF-hand"/>
    <property type="match status" value="1"/>
</dbReference>
<evidence type="ECO:0000256" key="6">
    <source>
        <dbReference type="ARBA" id="ARBA00031295"/>
    </source>
</evidence>
<comment type="caution">
    <text evidence="9">The sequence shown here is derived from an EMBL/GenBank/DDBJ whole genome shotgun (WGS) entry which is preliminary data.</text>
</comment>
<keyword evidence="2" id="KW-0677">Repeat</keyword>
<name>A0AAD5XE68_9FUNG</name>
<evidence type="ECO:0000313" key="10">
    <source>
        <dbReference type="Proteomes" id="UP001211907"/>
    </source>
</evidence>
<dbReference type="FunFam" id="1.10.238.10:FF:000001">
    <property type="entry name" value="Calmodulin 1"/>
    <property type="match status" value="1"/>
</dbReference>
<evidence type="ECO:0000256" key="4">
    <source>
        <dbReference type="ARBA" id="ARBA00023792"/>
    </source>
</evidence>
<comment type="similarity">
    <text evidence="3">Belongs to the calcineurin regulatory subunit family.</text>
</comment>
<evidence type="ECO:0000259" key="8">
    <source>
        <dbReference type="PROSITE" id="PS50222"/>
    </source>
</evidence>
<keyword evidence="1" id="KW-0479">Metal-binding</keyword>
<sequence length="189" mass="20737">MGVATSINGSALLTNDEIHDLQQQTGLPPASIQRLYARFRQLDRSKAGSITPSEMNSIPEFAMNPLAIRIIAVFFKNSSNGADDENVVSFTQFLQCMAVFSRSASRDEKLAFAFQVYDVDGDASISFSDLQTVLKLMVGKSLPDAEIDNLVRTTILAADVVDKDGAISFDEFKMSLFSADLEQSFTLDF</sequence>
<feature type="domain" description="EF-hand" evidence="8">
    <location>
        <begin position="30"/>
        <end position="65"/>
    </location>
</feature>
<evidence type="ECO:0000256" key="1">
    <source>
        <dbReference type="ARBA" id="ARBA00022723"/>
    </source>
</evidence>
<proteinExistence type="inferred from homology"/>
<gene>
    <name evidence="9" type="primary">PPP3R2_1</name>
    <name evidence="9" type="ORF">HK100_001936</name>
</gene>
<dbReference type="AlphaFoldDB" id="A0AAD5XE68"/>
<evidence type="ECO:0000313" key="9">
    <source>
        <dbReference type="EMBL" id="KAJ3113581.1"/>
    </source>
</evidence>
<dbReference type="PROSITE" id="PS50222">
    <property type="entry name" value="EF_HAND_2"/>
    <property type="match status" value="2"/>
</dbReference>
<dbReference type="GO" id="GO:0005509">
    <property type="term" value="F:calcium ion binding"/>
    <property type="evidence" value="ECO:0007669"/>
    <property type="project" value="InterPro"/>
</dbReference>
<dbReference type="CDD" id="cd00051">
    <property type="entry name" value="EFh"/>
    <property type="match status" value="1"/>
</dbReference>